<reference evidence="3" key="1">
    <citation type="submission" date="2018-12" db="EMBL/GenBank/DDBJ databases">
        <title>Tengunoibacter tsumagoiensis gen. nov., sp. nov., Dictyobacter kobayashii sp. nov., D. alpinus sp. nov., and D. joshuensis sp. nov. and description of Dictyobacteraceae fam. nov. within the order Ktedonobacterales isolated from Tengu-no-mugimeshi.</title>
        <authorList>
            <person name="Wang C.M."/>
            <person name="Zheng Y."/>
            <person name="Sakai Y."/>
            <person name="Toyoda A."/>
            <person name="Minakuchi Y."/>
            <person name="Abe K."/>
            <person name="Yokota A."/>
            <person name="Yabe S."/>
        </authorList>
    </citation>
    <scope>NUCLEOTIDE SEQUENCE [LARGE SCALE GENOMIC DNA]</scope>
    <source>
        <strain evidence="3">S-27</strain>
    </source>
</reference>
<organism evidence="2 3">
    <name type="scientific">Dictyobacter aurantiacus</name>
    <dbReference type="NCBI Taxonomy" id="1936993"/>
    <lineage>
        <taxon>Bacteria</taxon>
        <taxon>Bacillati</taxon>
        <taxon>Chloroflexota</taxon>
        <taxon>Ktedonobacteria</taxon>
        <taxon>Ktedonobacterales</taxon>
        <taxon>Dictyobacteraceae</taxon>
        <taxon>Dictyobacter</taxon>
    </lineage>
</organism>
<dbReference type="Pfam" id="PF01047">
    <property type="entry name" value="MarR"/>
    <property type="match status" value="1"/>
</dbReference>
<proteinExistence type="predicted"/>
<dbReference type="SMART" id="SM00347">
    <property type="entry name" value="HTH_MARR"/>
    <property type="match status" value="1"/>
</dbReference>
<dbReference type="RefSeq" id="WP_160146074.1">
    <property type="nucleotide sequence ID" value="NZ_BIFQ01000001.1"/>
</dbReference>
<dbReference type="OrthoDB" id="160755at2"/>
<comment type="caution">
    <text evidence="2">The sequence shown here is derived from an EMBL/GenBank/DDBJ whole genome shotgun (WGS) entry which is preliminary data.</text>
</comment>
<gene>
    <name evidence="2" type="ORF">KDAU_47830</name>
</gene>
<dbReference type="PANTHER" id="PTHR33164">
    <property type="entry name" value="TRANSCRIPTIONAL REGULATOR, MARR FAMILY"/>
    <property type="match status" value="1"/>
</dbReference>
<evidence type="ECO:0000313" key="2">
    <source>
        <dbReference type="EMBL" id="GCE07454.1"/>
    </source>
</evidence>
<protein>
    <recommendedName>
        <fullName evidence="1">HTH marR-type domain-containing protein</fullName>
    </recommendedName>
</protein>
<dbReference type="InterPro" id="IPR039422">
    <property type="entry name" value="MarR/SlyA-like"/>
</dbReference>
<dbReference type="PROSITE" id="PS50995">
    <property type="entry name" value="HTH_MARR_2"/>
    <property type="match status" value="1"/>
</dbReference>
<dbReference type="InterPro" id="IPR036388">
    <property type="entry name" value="WH-like_DNA-bd_sf"/>
</dbReference>
<dbReference type="SUPFAM" id="SSF46785">
    <property type="entry name" value="Winged helix' DNA-binding domain"/>
    <property type="match status" value="1"/>
</dbReference>
<dbReference type="InterPro" id="IPR000835">
    <property type="entry name" value="HTH_MarR-typ"/>
</dbReference>
<evidence type="ECO:0000313" key="3">
    <source>
        <dbReference type="Proteomes" id="UP000287224"/>
    </source>
</evidence>
<dbReference type="InterPro" id="IPR036390">
    <property type="entry name" value="WH_DNA-bd_sf"/>
</dbReference>
<dbReference type="EMBL" id="BIFQ01000001">
    <property type="protein sequence ID" value="GCE07454.1"/>
    <property type="molecule type" value="Genomic_DNA"/>
</dbReference>
<sequence length="178" mass="20403">MERGHNEEPLGFALGAAARKLAKFYTQALADHALTPSQFFLLRQLWFEDGLPSRDLGIRAQLDATSTTWLVDQLEKAGLVERKRNDSDRRVVRVWLTEKGRRSQDELVPVLARWEGALHQELVSHHSSDEVASFYRVLTTLINTLPEGDDLWKQFSTSWDTRLDLLRSLAEEETDEKG</sequence>
<dbReference type="GO" id="GO:0003700">
    <property type="term" value="F:DNA-binding transcription factor activity"/>
    <property type="evidence" value="ECO:0007669"/>
    <property type="project" value="InterPro"/>
</dbReference>
<dbReference type="AlphaFoldDB" id="A0A401ZKW3"/>
<dbReference type="GO" id="GO:0006950">
    <property type="term" value="P:response to stress"/>
    <property type="evidence" value="ECO:0007669"/>
    <property type="project" value="TreeGrafter"/>
</dbReference>
<evidence type="ECO:0000259" key="1">
    <source>
        <dbReference type="PROSITE" id="PS50995"/>
    </source>
</evidence>
<keyword evidence="3" id="KW-1185">Reference proteome</keyword>
<accession>A0A401ZKW3</accession>
<feature type="domain" description="HTH marR-type" evidence="1">
    <location>
        <begin position="7"/>
        <end position="143"/>
    </location>
</feature>
<dbReference type="Gene3D" id="1.10.10.10">
    <property type="entry name" value="Winged helix-like DNA-binding domain superfamily/Winged helix DNA-binding domain"/>
    <property type="match status" value="1"/>
</dbReference>
<name>A0A401ZKW3_9CHLR</name>
<dbReference type="PRINTS" id="PR00598">
    <property type="entry name" value="HTHMARR"/>
</dbReference>
<dbReference type="PANTHER" id="PTHR33164:SF43">
    <property type="entry name" value="HTH-TYPE TRANSCRIPTIONAL REPRESSOR YETL"/>
    <property type="match status" value="1"/>
</dbReference>
<dbReference type="Proteomes" id="UP000287224">
    <property type="component" value="Unassembled WGS sequence"/>
</dbReference>